<sequence>MLHVLLQRYTRYCDVAAVRGVTSYDVAAACGATSCGAAATRGAATLRCCSSLQCCDVATLQQLAVL</sequence>
<evidence type="ECO:0000313" key="1">
    <source>
        <dbReference type="EMBL" id="CAK9209424.1"/>
    </source>
</evidence>
<reference evidence="1" key="1">
    <citation type="submission" date="2024-02" db="EMBL/GenBank/DDBJ databases">
        <authorList>
            <consortium name="ELIXIR-Norway"/>
            <consortium name="Elixir Norway"/>
        </authorList>
    </citation>
    <scope>NUCLEOTIDE SEQUENCE</scope>
</reference>
<keyword evidence="2" id="KW-1185">Reference proteome</keyword>
<evidence type="ECO:0000313" key="2">
    <source>
        <dbReference type="Proteomes" id="UP001497512"/>
    </source>
</evidence>
<accession>A0ABP0TZT0</accession>
<gene>
    <name evidence="1" type="ORF">CSSPTR1EN2_LOCUS9713</name>
</gene>
<dbReference type="EMBL" id="OZ019909">
    <property type="protein sequence ID" value="CAK9209424.1"/>
    <property type="molecule type" value="Genomic_DNA"/>
</dbReference>
<organism evidence="1 2">
    <name type="scientific">Sphagnum troendelagicum</name>
    <dbReference type="NCBI Taxonomy" id="128251"/>
    <lineage>
        <taxon>Eukaryota</taxon>
        <taxon>Viridiplantae</taxon>
        <taxon>Streptophyta</taxon>
        <taxon>Embryophyta</taxon>
        <taxon>Bryophyta</taxon>
        <taxon>Sphagnophytina</taxon>
        <taxon>Sphagnopsida</taxon>
        <taxon>Sphagnales</taxon>
        <taxon>Sphagnaceae</taxon>
        <taxon>Sphagnum</taxon>
    </lineage>
</organism>
<name>A0ABP0TZT0_9BRYO</name>
<proteinExistence type="predicted"/>
<dbReference type="Proteomes" id="UP001497512">
    <property type="component" value="Chromosome 17"/>
</dbReference>
<protein>
    <submittedName>
        <fullName evidence="1">Uncharacterized protein</fullName>
    </submittedName>
</protein>